<dbReference type="InterPro" id="IPR002500">
    <property type="entry name" value="PAPS_reduct_dom"/>
</dbReference>
<feature type="binding site" evidence="4">
    <location>
        <position position="137"/>
    </location>
    <ligand>
        <name>[4Fe-4S] cluster</name>
        <dbReference type="ChEBI" id="CHEBI:49883"/>
    </ligand>
</feature>
<dbReference type="GO" id="GO:0043866">
    <property type="term" value="F:adenylyl-sulfate reductase (thioredoxin) activity"/>
    <property type="evidence" value="ECO:0007669"/>
    <property type="project" value="UniProtKB-EC"/>
</dbReference>
<dbReference type="GO" id="GO:0070814">
    <property type="term" value="P:hydrogen sulfide biosynthetic process"/>
    <property type="evidence" value="ECO:0007669"/>
    <property type="project" value="UniProtKB-UniRule"/>
</dbReference>
<dbReference type="GO" id="GO:0019379">
    <property type="term" value="P:sulfate assimilation, phosphoadenylyl sulfate reduction by phosphoadenylyl-sulfate reductase (thioredoxin)"/>
    <property type="evidence" value="ECO:0007669"/>
    <property type="project" value="UniProtKB-UniRule"/>
</dbReference>
<dbReference type="PANTHER" id="PTHR46509:SF1">
    <property type="entry name" value="PHOSPHOADENOSINE PHOSPHOSULFATE REDUCTASE"/>
    <property type="match status" value="1"/>
</dbReference>
<feature type="binding site" evidence="4">
    <location>
        <position position="138"/>
    </location>
    <ligand>
        <name>[4Fe-4S] cluster</name>
        <dbReference type="ChEBI" id="CHEBI:49883"/>
    </ligand>
</feature>
<dbReference type="Pfam" id="PF01507">
    <property type="entry name" value="PAPS_reduct"/>
    <property type="match status" value="1"/>
</dbReference>
<comment type="catalytic activity">
    <reaction evidence="4">
        <text>[thioredoxin]-disulfide + sulfite + AMP + 2 H(+) = adenosine 5'-phosphosulfate + [thioredoxin]-dithiol</text>
        <dbReference type="Rhea" id="RHEA:21976"/>
        <dbReference type="Rhea" id="RHEA-COMP:10698"/>
        <dbReference type="Rhea" id="RHEA-COMP:10700"/>
        <dbReference type="ChEBI" id="CHEBI:15378"/>
        <dbReference type="ChEBI" id="CHEBI:17359"/>
        <dbReference type="ChEBI" id="CHEBI:29950"/>
        <dbReference type="ChEBI" id="CHEBI:50058"/>
        <dbReference type="ChEBI" id="CHEBI:58243"/>
        <dbReference type="ChEBI" id="CHEBI:456215"/>
        <dbReference type="EC" id="1.8.4.10"/>
    </reaction>
</comment>
<dbReference type="NCBIfam" id="TIGR00434">
    <property type="entry name" value="cysH"/>
    <property type="match status" value="1"/>
</dbReference>
<keyword evidence="4" id="KW-0411">Iron-sulfur</keyword>
<dbReference type="AlphaFoldDB" id="A0A4Q9KCN0"/>
<comment type="subcellular location">
    <subcellularLocation>
        <location evidence="4">Cytoplasm</location>
    </subcellularLocation>
</comment>
<name>A0A4Q9KCN0_9ACTN</name>
<evidence type="ECO:0000259" key="5">
    <source>
        <dbReference type="Pfam" id="PF01507"/>
    </source>
</evidence>
<dbReference type="EC" id="1.8.4.10" evidence="4"/>
<dbReference type="GO" id="GO:0046872">
    <property type="term" value="F:metal ion binding"/>
    <property type="evidence" value="ECO:0007669"/>
    <property type="project" value="UniProtKB-KW"/>
</dbReference>
<dbReference type="GO" id="GO:0004604">
    <property type="term" value="F:phosphoadenylyl-sulfate reductase (thioredoxin) activity"/>
    <property type="evidence" value="ECO:0007669"/>
    <property type="project" value="UniProtKB-UniRule"/>
</dbReference>
<dbReference type="GO" id="GO:0051539">
    <property type="term" value="F:4 iron, 4 sulfur cluster binding"/>
    <property type="evidence" value="ECO:0007669"/>
    <property type="project" value="UniProtKB-UniRule"/>
</dbReference>
<evidence type="ECO:0000256" key="1">
    <source>
        <dbReference type="ARBA" id="ARBA00009732"/>
    </source>
</evidence>
<protein>
    <recommendedName>
        <fullName evidence="4">Adenosine 5'-phosphosulfate reductase</fullName>
        <shortName evidence="4">APS reductase</shortName>
        <ecNumber evidence="4">1.8.4.10</ecNumber>
    </recommendedName>
    <alternativeName>
        <fullName evidence="4">5'-adenylylsulfate reductase</fullName>
    </alternativeName>
    <alternativeName>
        <fullName evidence="4">Thioredoxin-dependent 5'-adenylylsulfate reductase</fullName>
    </alternativeName>
</protein>
<keyword evidence="4" id="KW-0408">Iron</keyword>
<comment type="function">
    <text evidence="4">Catalyzes the formation of sulfite from adenosine 5'-phosphosulfate (APS) using thioredoxin as an electron donor.</text>
</comment>
<evidence type="ECO:0000313" key="6">
    <source>
        <dbReference type="EMBL" id="TBT84024.1"/>
    </source>
</evidence>
<dbReference type="Proteomes" id="UP000292373">
    <property type="component" value="Unassembled WGS sequence"/>
</dbReference>
<comment type="similarity">
    <text evidence="1 4">Belongs to the PAPS reductase family. CysH subfamily.</text>
</comment>
<organism evidence="6 7">
    <name type="scientific">Propioniciclava sinopodophylli</name>
    <dbReference type="NCBI Taxonomy" id="1837344"/>
    <lineage>
        <taxon>Bacteria</taxon>
        <taxon>Bacillati</taxon>
        <taxon>Actinomycetota</taxon>
        <taxon>Actinomycetes</taxon>
        <taxon>Propionibacteriales</taxon>
        <taxon>Propionibacteriaceae</taxon>
        <taxon>Propioniciclava</taxon>
    </lineage>
</organism>
<feature type="binding site" evidence="4">
    <location>
        <position position="223"/>
    </location>
    <ligand>
        <name>[4Fe-4S] cluster</name>
        <dbReference type="ChEBI" id="CHEBI:49883"/>
    </ligand>
</feature>
<reference evidence="6 7" key="1">
    <citation type="submission" date="2019-01" db="EMBL/GenBank/DDBJ databases">
        <title>Lactibacter flavus gen. nov., sp. nov., a novel bacterium of the family Propionibacteriaceae isolated from raw milk and dairy products.</title>
        <authorList>
            <person name="Huptas C."/>
            <person name="Wenning M."/>
            <person name="Breitenwieser F."/>
            <person name="Doll E."/>
            <person name="Von Neubeck M."/>
            <person name="Busse H.-J."/>
            <person name="Scherer S."/>
        </authorList>
    </citation>
    <scope>NUCLEOTIDE SEQUENCE [LARGE SCALE GENOMIC DNA]</scope>
    <source>
        <strain evidence="6 7">KCTC 33808</strain>
    </source>
</reference>
<dbReference type="NCBIfam" id="NF002537">
    <property type="entry name" value="PRK02090.1"/>
    <property type="match status" value="1"/>
</dbReference>
<comment type="cofactor">
    <cofactor evidence="4">
        <name>[4Fe-4S] cluster</name>
        <dbReference type="ChEBI" id="CHEBI:49883"/>
    </cofactor>
    <text evidence="4">Binds 1 [4Fe-4S] cluster per subunit.</text>
</comment>
<dbReference type="RefSeq" id="WP_131168549.1">
    <property type="nucleotide sequence ID" value="NZ_SDMQ01000009.1"/>
</dbReference>
<dbReference type="EMBL" id="SDMQ01000009">
    <property type="protein sequence ID" value="TBT84024.1"/>
    <property type="molecule type" value="Genomic_DNA"/>
</dbReference>
<dbReference type="OrthoDB" id="9794018at2"/>
<accession>A0A4Q9KCN0</accession>
<feature type="binding site" evidence="4">
    <location>
        <position position="220"/>
    </location>
    <ligand>
        <name>[4Fe-4S] cluster</name>
        <dbReference type="ChEBI" id="CHEBI:49883"/>
    </ligand>
</feature>
<feature type="active site" description="Nucleophile; cysteine thiosulfonate intermediate" evidence="4">
    <location>
        <position position="246"/>
    </location>
</feature>
<dbReference type="InterPro" id="IPR004511">
    <property type="entry name" value="PAPS/APS_Rdtase"/>
</dbReference>
<evidence type="ECO:0000256" key="2">
    <source>
        <dbReference type="ARBA" id="ARBA00023002"/>
    </source>
</evidence>
<evidence type="ECO:0000256" key="4">
    <source>
        <dbReference type="HAMAP-Rule" id="MF_00063"/>
    </source>
</evidence>
<proteinExistence type="inferred from homology"/>
<dbReference type="PANTHER" id="PTHR46509">
    <property type="entry name" value="PHOSPHOADENOSINE PHOSPHOSULFATE REDUCTASE"/>
    <property type="match status" value="1"/>
</dbReference>
<dbReference type="GO" id="GO:0005737">
    <property type="term" value="C:cytoplasm"/>
    <property type="evidence" value="ECO:0007669"/>
    <property type="project" value="UniProtKB-SubCell"/>
</dbReference>
<dbReference type="InterPro" id="IPR014729">
    <property type="entry name" value="Rossmann-like_a/b/a_fold"/>
</dbReference>
<dbReference type="CDD" id="cd23945">
    <property type="entry name" value="PAPS_reductase"/>
    <property type="match status" value="1"/>
</dbReference>
<dbReference type="Gene3D" id="3.40.50.620">
    <property type="entry name" value="HUPs"/>
    <property type="match status" value="1"/>
</dbReference>
<comment type="caution">
    <text evidence="6">The sequence shown here is derived from an EMBL/GenBank/DDBJ whole genome shotgun (WGS) entry which is preliminary data.</text>
</comment>
<keyword evidence="4" id="KW-0479">Metal-binding</keyword>
<evidence type="ECO:0000313" key="7">
    <source>
        <dbReference type="Proteomes" id="UP000292373"/>
    </source>
</evidence>
<evidence type="ECO:0000256" key="3">
    <source>
        <dbReference type="ARBA" id="ARBA00024327"/>
    </source>
</evidence>
<gene>
    <name evidence="4" type="primary">cysH</name>
    <name evidence="6" type="ORF">ET989_10195</name>
</gene>
<dbReference type="PIRSF" id="PIRSF000857">
    <property type="entry name" value="PAPS_reductase"/>
    <property type="match status" value="1"/>
</dbReference>
<keyword evidence="2 4" id="KW-0560">Oxidoreductase</keyword>
<feature type="domain" description="Phosphoadenosine phosphosulphate reductase" evidence="5">
    <location>
        <begin position="58"/>
        <end position="226"/>
    </location>
</feature>
<dbReference type="SUPFAM" id="SSF52402">
    <property type="entry name" value="Adenine nucleotide alpha hydrolases-like"/>
    <property type="match status" value="1"/>
</dbReference>
<sequence length="259" mass="28062">MSLDVAGLGVVPAPHGPGRRRSAAELESLAHEASVRFADASAEEVLAWASETFGDCLVVACSMAGDTVVPHLAARHRPGVDVLFLQTGYHFPETIGTRDALEATTDVTIVDVWPVQTVAQQDATFGEQLHDRDPRQCCGLRKVEPINRELASYEAWVTGLRREDSPLRADTPLVEWDTAHQMVKINPIAAWTFDEQVAYAGTHGVPINLLLTEGYPSIGCAPCTRPVAPGEDPRAGRWAGLAKTECGLHVTKTHPEEDQ</sequence>
<keyword evidence="4" id="KW-0963">Cytoplasm</keyword>
<keyword evidence="7" id="KW-1185">Reference proteome</keyword>
<comment type="pathway">
    <text evidence="3 4">Sulfur metabolism; hydrogen sulfide biosynthesis; sulfite from sulfate.</text>
</comment>
<dbReference type="HAMAP" id="MF_00063">
    <property type="entry name" value="CysH"/>
    <property type="match status" value="1"/>
</dbReference>